<proteinExistence type="predicted"/>
<organism evidence="1 2">
    <name type="scientific">Monilinia laxa</name>
    <name type="common">Brown rot fungus</name>
    <name type="synonym">Sclerotinia laxa</name>
    <dbReference type="NCBI Taxonomy" id="61186"/>
    <lineage>
        <taxon>Eukaryota</taxon>
        <taxon>Fungi</taxon>
        <taxon>Dikarya</taxon>
        <taxon>Ascomycota</taxon>
        <taxon>Pezizomycotina</taxon>
        <taxon>Leotiomycetes</taxon>
        <taxon>Helotiales</taxon>
        <taxon>Sclerotiniaceae</taxon>
        <taxon>Monilinia</taxon>
    </lineage>
</organism>
<reference evidence="1 2" key="1">
    <citation type="submission" date="2019-06" db="EMBL/GenBank/DDBJ databases">
        <title>Genome Sequence of the Brown Rot Fungal Pathogen Monilinia laxa.</title>
        <authorList>
            <person name="De Miccolis Angelini R.M."/>
            <person name="Landi L."/>
            <person name="Abate D."/>
            <person name="Pollastro S."/>
            <person name="Romanazzi G."/>
            <person name="Faretra F."/>
        </authorList>
    </citation>
    <scope>NUCLEOTIDE SEQUENCE [LARGE SCALE GENOMIC DNA]</scope>
    <source>
        <strain evidence="1 2">Mlax316</strain>
    </source>
</reference>
<keyword evidence="2" id="KW-1185">Reference proteome</keyword>
<dbReference type="EMBL" id="VIGI01000001">
    <property type="protein sequence ID" value="KAB8304654.1"/>
    <property type="molecule type" value="Genomic_DNA"/>
</dbReference>
<evidence type="ECO:0000313" key="2">
    <source>
        <dbReference type="Proteomes" id="UP000326757"/>
    </source>
</evidence>
<accession>A0A5N6KLG8</accession>
<gene>
    <name evidence="1" type="ORF">EYC80_004023</name>
</gene>
<sequence>MTGILTIDRQHTSPSSFARIRNASLIPIPTQQHLPFHCLPFLLLPVQRRQIDRYLVSTLPFTPFPKYFIFQFI</sequence>
<comment type="caution">
    <text evidence="1">The sequence shown here is derived from an EMBL/GenBank/DDBJ whole genome shotgun (WGS) entry which is preliminary data.</text>
</comment>
<dbReference type="Proteomes" id="UP000326757">
    <property type="component" value="Unassembled WGS sequence"/>
</dbReference>
<name>A0A5N6KLG8_MONLA</name>
<protein>
    <submittedName>
        <fullName evidence="1">Uncharacterized protein</fullName>
    </submittedName>
</protein>
<evidence type="ECO:0000313" key="1">
    <source>
        <dbReference type="EMBL" id="KAB8304654.1"/>
    </source>
</evidence>
<dbReference type="AlphaFoldDB" id="A0A5N6KLG8"/>